<dbReference type="EMBL" id="GBRH01219941">
    <property type="protein sequence ID" value="JAD77954.1"/>
    <property type="molecule type" value="Transcribed_RNA"/>
</dbReference>
<dbReference type="AlphaFoldDB" id="A0A0A9CNP7"/>
<organism evidence="1">
    <name type="scientific">Arundo donax</name>
    <name type="common">Giant reed</name>
    <name type="synonym">Donax arundinaceus</name>
    <dbReference type="NCBI Taxonomy" id="35708"/>
    <lineage>
        <taxon>Eukaryota</taxon>
        <taxon>Viridiplantae</taxon>
        <taxon>Streptophyta</taxon>
        <taxon>Embryophyta</taxon>
        <taxon>Tracheophyta</taxon>
        <taxon>Spermatophyta</taxon>
        <taxon>Magnoliopsida</taxon>
        <taxon>Liliopsida</taxon>
        <taxon>Poales</taxon>
        <taxon>Poaceae</taxon>
        <taxon>PACMAD clade</taxon>
        <taxon>Arundinoideae</taxon>
        <taxon>Arundineae</taxon>
        <taxon>Arundo</taxon>
    </lineage>
</organism>
<reference evidence="1" key="1">
    <citation type="submission" date="2014-09" db="EMBL/GenBank/DDBJ databases">
        <authorList>
            <person name="Magalhaes I.L.F."/>
            <person name="Oliveira U."/>
            <person name="Santos F.R."/>
            <person name="Vidigal T.H.D.A."/>
            <person name="Brescovit A.D."/>
            <person name="Santos A.J."/>
        </authorList>
    </citation>
    <scope>NUCLEOTIDE SEQUENCE</scope>
    <source>
        <tissue evidence="1">Shoot tissue taken approximately 20 cm above the soil surface</tissue>
    </source>
</reference>
<dbReference type="Pfam" id="PF20168">
    <property type="entry name" value="PDS5"/>
    <property type="match status" value="1"/>
</dbReference>
<evidence type="ECO:0000313" key="1">
    <source>
        <dbReference type="EMBL" id="JAD77954.1"/>
    </source>
</evidence>
<name>A0A0A9CNP7_ARUDO</name>
<protein>
    <submittedName>
        <fullName evidence="1">Androgen induced inhibitor of proliferation (As3) / pds5, putative</fullName>
    </submittedName>
</protein>
<proteinExistence type="predicted"/>
<sequence>MHKLLELYREYCDKCSKRTATINTHYEQIPAKLMVLCFDKDSESFRPHNMELIFAEELFPSSLSPKERANHWIEFFSYFKPEHIKALNIILSQKRRLQLEMQAYLSLRAKKMKYRRKFVHHSERCQLPLQMPLKLKAALKICTR</sequence>
<accession>A0A0A9CNP7</accession>
<reference evidence="1" key="2">
    <citation type="journal article" date="2015" name="Data Brief">
        <title>Shoot transcriptome of the giant reed, Arundo donax.</title>
        <authorList>
            <person name="Barrero R.A."/>
            <person name="Guerrero F.D."/>
            <person name="Moolhuijzen P."/>
            <person name="Goolsby J.A."/>
            <person name="Tidwell J."/>
            <person name="Bellgard S.E."/>
            <person name="Bellgard M.I."/>
        </authorList>
    </citation>
    <scope>NUCLEOTIDE SEQUENCE</scope>
    <source>
        <tissue evidence="1">Shoot tissue taken approximately 20 cm above the soil surface</tissue>
    </source>
</reference>